<name>M0CJ41_9EURY</name>
<keyword evidence="1" id="KW-0812">Transmembrane</keyword>
<dbReference type="InterPro" id="IPR058342">
    <property type="entry name" value="DUF8029"/>
</dbReference>
<dbReference type="STRING" id="797114.C475_17758"/>
<keyword evidence="1" id="KW-0472">Membrane</keyword>
<gene>
    <name evidence="2" type="ORF">C475_17758</name>
</gene>
<keyword evidence="1" id="KW-1133">Transmembrane helix</keyword>
<sequence length="78" mass="8314">MARKLMVTGRPVSGMLSAVVLQLDVLTQPVGILGVLILLAAIILIGRFLLSMAWRLVIIGIIIVGTLYILSVLGFSVL</sequence>
<organism evidence="2 3">
    <name type="scientific">Halosimplex carlsbadense 2-9-1</name>
    <dbReference type="NCBI Taxonomy" id="797114"/>
    <lineage>
        <taxon>Archaea</taxon>
        <taxon>Methanobacteriati</taxon>
        <taxon>Methanobacteriota</taxon>
        <taxon>Stenosarchaea group</taxon>
        <taxon>Halobacteria</taxon>
        <taxon>Halobacteriales</taxon>
        <taxon>Haloarculaceae</taxon>
        <taxon>Halosimplex</taxon>
    </lineage>
</organism>
<dbReference type="AlphaFoldDB" id="M0CJ41"/>
<feature type="transmembrane region" description="Helical" evidence="1">
    <location>
        <begin position="57"/>
        <end position="77"/>
    </location>
</feature>
<proteinExistence type="predicted"/>
<protein>
    <submittedName>
        <fullName evidence="2">Uncharacterized protein</fullName>
    </submittedName>
</protein>
<dbReference type="EMBL" id="AOIU01000036">
    <property type="protein sequence ID" value="ELZ22382.1"/>
    <property type="molecule type" value="Genomic_DNA"/>
</dbReference>
<dbReference type="Proteomes" id="UP000011626">
    <property type="component" value="Unassembled WGS sequence"/>
</dbReference>
<evidence type="ECO:0000313" key="2">
    <source>
        <dbReference type="EMBL" id="ELZ22382.1"/>
    </source>
</evidence>
<dbReference type="Pfam" id="PF26072">
    <property type="entry name" value="DUF8029"/>
    <property type="match status" value="1"/>
</dbReference>
<reference evidence="2 3" key="1">
    <citation type="journal article" date="2014" name="PLoS Genet.">
        <title>Phylogenetically driven sequencing of extremely halophilic archaea reveals strategies for static and dynamic osmo-response.</title>
        <authorList>
            <person name="Becker E.A."/>
            <person name="Seitzer P.M."/>
            <person name="Tritt A."/>
            <person name="Larsen D."/>
            <person name="Krusor M."/>
            <person name="Yao A.I."/>
            <person name="Wu D."/>
            <person name="Madern D."/>
            <person name="Eisen J.A."/>
            <person name="Darling A.E."/>
            <person name="Facciotti M.T."/>
        </authorList>
    </citation>
    <scope>NUCLEOTIDE SEQUENCE [LARGE SCALE GENOMIC DNA]</scope>
    <source>
        <strain evidence="2 3">2-9-1</strain>
    </source>
</reference>
<keyword evidence="3" id="KW-1185">Reference proteome</keyword>
<evidence type="ECO:0000256" key="1">
    <source>
        <dbReference type="SAM" id="Phobius"/>
    </source>
</evidence>
<evidence type="ECO:0000313" key="3">
    <source>
        <dbReference type="Proteomes" id="UP000011626"/>
    </source>
</evidence>
<comment type="caution">
    <text evidence="2">The sequence shown here is derived from an EMBL/GenBank/DDBJ whole genome shotgun (WGS) entry which is preliminary data.</text>
</comment>
<accession>M0CJ41</accession>
<feature type="transmembrane region" description="Helical" evidence="1">
    <location>
        <begin position="30"/>
        <end position="50"/>
    </location>
</feature>